<dbReference type="AlphaFoldDB" id="A0A7J3M0P9"/>
<protein>
    <submittedName>
        <fullName evidence="2">MBL fold metallo-hydrolase</fullName>
    </submittedName>
</protein>
<gene>
    <name evidence="2" type="ORF">ENT52_02155</name>
</gene>
<reference evidence="2" key="1">
    <citation type="journal article" date="2020" name="mSystems">
        <title>Genome- and Community-Level Interaction Insights into Carbon Utilization and Element Cycling Functions of Hydrothermarchaeota in Hydrothermal Sediment.</title>
        <authorList>
            <person name="Zhou Z."/>
            <person name="Liu Y."/>
            <person name="Xu W."/>
            <person name="Pan J."/>
            <person name="Luo Z.H."/>
            <person name="Li M."/>
        </authorList>
    </citation>
    <scope>NUCLEOTIDE SEQUENCE [LARGE SCALE GENOMIC DNA]</scope>
    <source>
        <strain evidence="2">SpSt-587</strain>
    </source>
</reference>
<dbReference type="InterPro" id="IPR036866">
    <property type="entry name" value="RibonucZ/Hydroxyglut_hydro"/>
</dbReference>
<dbReference type="InterPro" id="IPR001279">
    <property type="entry name" value="Metallo-B-lactamas"/>
</dbReference>
<evidence type="ECO:0000259" key="1">
    <source>
        <dbReference type="SMART" id="SM00849"/>
    </source>
</evidence>
<sequence>MHSKLEEISDGIFAYVQGRGEWFVNNTGLITTKEFSIAIDSVVNEERAKIMLSKFREVTRSQIKILVNTHGHGDHVWTNHLFNATSICHENCRKDTIMANPEVFKSIFPEFDFSGAKVTPQDVTFSTEVKIHAENLEIRLIHPGVAHTSGDAYVYIPERKIVFCGDLLFAKPCTPFVLMGSVLGNIKALKELLNLDAEIYVPGHGNVATKDEVREAIEYLEFVYNEAKLGIEKGMSFHEAIRDLELGRFKNWSEKERIVANLARAYAELSSHEINLFEIVRLMRDWK</sequence>
<evidence type="ECO:0000313" key="2">
    <source>
        <dbReference type="EMBL" id="HGT82516.1"/>
    </source>
</evidence>
<dbReference type="CDD" id="cd16282">
    <property type="entry name" value="metallo-hydrolase-like_MBL-fold"/>
    <property type="match status" value="1"/>
</dbReference>
<keyword evidence="2" id="KW-0378">Hydrolase</keyword>
<organism evidence="2">
    <name type="scientific">Archaeoglobus fulgidus</name>
    <dbReference type="NCBI Taxonomy" id="2234"/>
    <lineage>
        <taxon>Archaea</taxon>
        <taxon>Methanobacteriati</taxon>
        <taxon>Methanobacteriota</taxon>
        <taxon>Archaeoglobi</taxon>
        <taxon>Archaeoglobales</taxon>
        <taxon>Archaeoglobaceae</taxon>
        <taxon>Archaeoglobus</taxon>
    </lineage>
</organism>
<feature type="domain" description="Metallo-beta-lactamase" evidence="1">
    <location>
        <begin position="24"/>
        <end position="204"/>
    </location>
</feature>
<proteinExistence type="predicted"/>
<dbReference type="SMART" id="SM00849">
    <property type="entry name" value="Lactamase_B"/>
    <property type="match status" value="1"/>
</dbReference>
<dbReference type="Gene3D" id="3.60.15.10">
    <property type="entry name" value="Ribonuclease Z/Hydroxyacylglutathione hydrolase-like"/>
    <property type="match status" value="1"/>
</dbReference>
<accession>A0A7J3M0P9</accession>
<dbReference type="SUPFAM" id="SSF56281">
    <property type="entry name" value="Metallo-hydrolase/oxidoreductase"/>
    <property type="match status" value="1"/>
</dbReference>
<dbReference type="PANTHER" id="PTHR42951">
    <property type="entry name" value="METALLO-BETA-LACTAMASE DOMAIN-CONTAINING"/>
    <property type="match status" value="1"/>
</dbReference>
<dbReference type="EMBL" id="DSYZ01000051">
    <property type="protein sequence ID" value="HGT82516.1"/>
    <property type="molecule type" value="Genomic_DNA"/>
</dbReference>
<dbReference type="PANTHER" id="PTHR42951:SF18">
    <property type="entry name" value="METALLO-HYDROLASE MJ0296-RELATED"/>
    <property type="match status" value="1"/>
</dbReference>
<dbReference type="InterPro" id="IPR050855">
    <property type="entry name" value="NDM-1-like"/>
</dbReference>
<name>A0A7J3M0P9_ARCFL</name>
<dbReference type="Pfam" id="PF00753">
    <property type="entry name" value="Lactamase_B"/>
    <property type="match status" value="1"/>
</dbReference>
<dbReference type="GO" id="GO:0016787">
    <property type="term" value="F:hydrolase activity"/>
    <property type="evidence" value="ECO:0007669"/>
    <property type="project" value="UniProtKB-KW"/>
</dbReference>
<comment type="caution">
    <text evidence="2">The sequence shown here is derived from an EMBL/GenBank/DDBJ whole genome shotgun (WGS) entry which is preliminary data.</text>
</comment>